<gene>
    <name evidence="6" type="ORF">L1049_004742</name>
</gene>
<dbReference type="PROSITE" id="PS51767">
    <property type="entry name" value="PEPTIDASE_A1"/>
    <property type="match status" value="1"/>
</dbReference>
<dbReference type="InterPro" id="IPR021109">
    <property type="entry name" value="Peptidase_aspartic_dom_sf"/>
</dbReference>
<dbReference type="InterPro" id="IPR032799">
    <property type="entry name" value="TAXi_C"/>
</dbReference>
<evidence type="ECO:0000313" key="7">
    <source>
        <dbReference type="Proteomes" id="UP001415857"/>
    </source>
</evidence>
<protein>
    <recommendedName>
        <fullName evidence="5">Peptidase A1 domain-containing protein</fullName>
    </recommendedName>
</protein>
<organism evidence="6 7">
    <name type="scientific">Liquidambar formosana</name>
    <name type="common">Formosan gum</name>
    <dbReference type="NCBI Taxonomy" id="63359"/>
    <lineage>
        <taxon>Eukaryota</taxon>
        <taxon>Viridiplantae</taxon>
        <taxon>Streptophyta</taxon>
        <taxon>Embryophyta</taxon>
        <taxon>Tracheophyta</taxon>
        <taxon>Spermatophyta</taxon>
        <taxon>Magnoliopsida</taxon>
        <taxon>eudicotyledons</taxon>
        <taxon>Gunneridae</taxon>
        <taxon>Pentapetalae</taxon>
        <taxon>Saxifragales</taxon>
        <taxon>Altingiaceae</taxon>
        <taxon>Liquidambar</taxon>
    </lineage>
</organism>
<keyword evidence="4" id="KW-0732">Signal</keyword>
<evidence type="ECO:0000256" key="1">
    <source>
        <dbReference type="ARBA" id="ARBA00007447"/>
    </source>
</evidence>
<dbReference type="InterPro" id="IPR032861">
    <property type="entry name" value="TAXi_N"/>
</dbReference>
<dbReference type="Proteomes" id="UP001415857">
    <property type="component" value="Unassembled WGS sequence"/>
</dbReference>
<comment type="similarity">
    <text evidence="1">Belongs to the peptidase A1 family.</text>
</comment>
<dbReference type="InterPro" id="IPR051708">
    <property type="entry name" value="Plant_Aspart_Prot_A1"/>
</dbReference>
<evidence type="ECO:0000313" key="6">
    <source>
        <dbReference type="EMBL" id="KAK9281836.1"/>
    </source>
</evidence>
<evidence type="ECO:0000256" key="2">
    <source>
        <dbReference type="ARBA" id="ARBA00022670"/>
    </source>
</evidence>
<dbReference type="GO" id="GO:0005576">
    <property type="term" value="C:extracellular region"/>
    <property type="evidence" value="ECO:0007669"/>
    <property type="project" value="TreeGrafter"/>
</dbReference>
<feature type="domain" description="Peptidase A1" evidence="5">
    <location>
        <begin position="98"/>
        <end position="458"/>
    </location>
</feature>
<evidence type="ECO:0000259" key="5">
    <source>
        <dbReference type="PROSITE" id="PS51767"/>
    </source>
</evidence>
<evidence type="ECO:0000256" key="3">
    <source>
        <dbReference type="ARBA" id="ARBA00022801"/>
    </source>
</evidence>
<keyword evidence="7" id="KW-1185">Reference proteome</keyword>
<dbReference type="Pfam" id="PF14541">
    <property type="entry name" value="TAXi_C"/>
    <property type="match status" value="1"/>
</dbReference>
<proteinExistence type="inferred from homology"/>
<dbReference type="PANTHER" id="PTHR47967">
    <property type="entry name" value="OS07G0603500 PROTEIN-RELATED"/>
    <property type="match status" value="1"/>
</dbReference>
<keyword evidence="3" id="KW-0378">Hydrolase</keyword>
<reference evidence="6 7" key="1">
    <citation type="journal article" date="2024" name="Plant J.">
        <title>Genome sequences and population genomics reveal climatic adaptation and genomic divergence between two closely related sweetgum species.</title>
        <authorList>
            <person name="Xu W.Q."/>
            <person name="Ren C.Q."/>
            <person name="Zhang X.Y."/>
            <person name="Comes H.P."/>
            <person name="Liu X.H."/>
            <person name="Li Y.G."/>
            <person name="Kettle C.J."/>
            <person name="Jalonen R."/>
            <person name="Gaisberger H."/>
            <person name="Ma Y.Z."/>
            <person name="Qiu Y.X."/>
        </authorList>
    </citation>
    <scope>NUCLEOTIDE SEQUENCE [LARGE SCALE GENOMIC DNA]</scope>
    <source>
        <strain evidence="6">Hangzhou</strain>
    </source>
</reference>
<name>A0AAP0RUB2_LIQFO</name>
<dbReference type="PANTHER" id="PTHR47967:SF128">
    <property type="entry name" value="ASPARTIC PROTEINASE CDR1-LIKE"/>
    <property type="match status" value="1"/>
</dbReference>
<sequence length="466" mass="51694">MAKTTTLLFLYFLSSLLLLGCVAGKPNGLTLRLIHRDSPESPIYPGNLTSAQRIQRLVDQSNARAHYLSSILSKTNTSQSVYPSIIRPLVAIQAQLLYMVEIGIGTLVGSPSYMSYYLLLDTGAELSWTQCEGCMEPGRHCYPQSEPYFPNGRSHSYQPLPCNGHPLCTPNECIGAYCSFDLRYADGDSVLGILASETLTLSSNTRGRKESLRIVFGCGIDNRLQTFGNRSSNKIAGIMGLGWGARSFVRQINLVTGGAFSYCLTYGVQGSTTYLRFGADIVRRGSLHMTPLFQIGNEKAYHVNFEGISVNGTRLDIKKNEFVGRSVYNSNDWIIDSGAAVTHIFRPNYETLEAALVEIFKGSTNIRRIAGLAGFNLCYVRLRRQGFRNLPGIIIHFENADFDVRPEAAFVLGEIPSSRQEYFCLAMNPSNSFSILGAYQQTNQRIIYDTRGKALYFGPEDCSHFP</sequence>
<evidence type="ECO:0000256" key="4">
    <source>
        <dbReference type="SAM" id="SignalP"/>
    </source>
</evidence>
<dbReference type="GO" id="GO:0006508">
    <property type="term" value="P:proteolysis"/>
    <property type="evidence" value="ECO:0007669"/>
    <property type="project" value="UniProtKB-KW"/>
</dbReference>
<accession>A0AAP0RUB2</accession>
<keyword evidence="2" id="KW-0645">Protease</keyword>
<dbReference type="GO" id="GO:0008233">
    <property type="term" value="F:peptidase activity"/>
    <property type="evidence" value="ECO:0007669"/>
    <property type="project" value="UniProtKB-KW"/>
</dbReference>
<dbReference type="InterPro" id="IPR033121">
    <property type="entry name" value="PEPTIDASE_A1"/>
</dbReference>
<dbReference type="AlphaFoldDB" id="A0AAP0RUB2"/>
<dbReference type="PROSITE" id="PS51257">
    <property type="entry name" value="PROKAR_LIPOPROTEIN"/>
    <property type="match status" value="1"/>
</dbReference>
<dbReference type="Gene3D" id="2.40.70.10">
    <property type="entry name" value="Acid Proteases"/>
    <property type="match status" value="2"/>
</dbReference>
<dbReference type="SUPFAM" id="SSF50630">
    <property type="entry name" value="Acid proteases"/>
    <property type="match status" value="1"/>
</dbReference>
<dbReference type="EMBL" id="JBBPBK010000007">
    <property type="protein sequence ID" value="KAK9281836.1"/>
    <property type="molecule type" value="Genomic_DNA"/>
</dbReference>
<feature type="signal peptide" evidence="4">
    <location>
        <begin position="1"/>
        <end position="24"/>
    </location>
</feature>
<feature type="chain" id="PRO_5042838456" description="Peptidase A1 domain-containing protein" evidence="4">
    <location>
        <begin position="25"/>
        <end position="466"/>
    </location>
</feature>
<dbReference type="Pfam" id="PF14543">
    <property type="entry name" value="TAXi_N"/>
    <property type="match status" value="1"/>
</dbReference>
<comment type="caution">
    <text evidence="6">The sequence shown here is derived from an EMBL/GenBank/DDBJ whole genome shotgun (WGS) entry which is preliminary data.</text>
</comment>